<keyword evidence="1" id="KW-0812">Transmembrane</keyword>
<evidence type="ECO:0000313" key="2">
    <source>
        <dbReference type="EMBL" id="OMH82991.1"/>
    </source>
</evidence>
<accession>A0A1R1PPX9</accession>
<proteinExistence type="predicted"/>
<feature type="transmembrane region" description="Helical" evidence="1">
    <location>
        <begin position="121"/>
        <end position="143"/>
    </location>
</feature>
<feature type="transmembrane region" description="Helical" evidence="1">
    <location>
        <begin position="187"/>
        <end position="209"/>
    </location>
</feature>
<comment type="caution">
    <text evidence="2">The sequence shown here is derived from an EMBL/GenBank/DDBJ whole genome shotgun (WGS) entry which is preliminary data.</text>
</comment>
<keyword evidence="1" id="KW-0472">Membrane</keyword>
<organism evidence="2 3">
    <name type="scientific">Zancudomyces culisetae</name>
    <name type="common">Gut fungus</name>
    <name type="synonym">Smittium culisetae</name>
    <dbReference type="NCBI Taxonomy" id="1213189"/>
    <lineage>
        <taxon>Eukaryota</taxon>
        <taxon>Fungi</taxon>
        <taxon>Fungi incertae sedis</taxon>
        <taxon>Zoopagomycota</taxon>
        <taxon>Kickxellomycotina</taxon>
        <taxon>Harpellomycetes</taxon>
        <taxon>Harpellales</taxon>
        <taxon>Legeriomycetaceae</taxon>
        <taxon>Zancudomyces</taxon>
    </lineage>
</organism>
<protein>
    <submittedName>
        <fullName evidence="2">Uncharacterized protein</fullName>
    </submittedName>
</protein>
<dbReference type="EMBL" id="LSSK01000542">
    <property type="protein sequence ID" value="OMH82991.1"/>
    <property type="molecule type" value="Genomic_DNA"/>
</dbReference>
<keyword evidence="3" id="KW-1185">Reference proteome</keyword>
<dbReference type="Proteomes" id="UP000188320">
    <property type="component" value="Unassembled WGS sequence"/>
</dbReference>
<evidence type="ECO:0000313" key="3">
    <source>
        <dbReference type="Proteomes" id="UP000188320"/>
    </source>
</evidence>
<feature type="non-terminal residue" evidence="2">
    <location>
        <position position="1"/>
    </location>
</feature>
<evidence type="ECO:0000256" key="1">
    <source>
        <dbReference type="SAM" id="Phobius"/>
    </source>
</evidence>
<dbReference type="AlphaFoldDB" id="A0A1R1PPX9"/>
<sequence length="213" mass="23237">VVVFTTYPSNIPCAPLISPRALFRTSCSKYSPPCSTTPRTPISLANTSLSLTAFSVKHSPPFSSRPHTSSNPYFPSCSKTPRIFSSSFRTLLTCSTCNTPARLNAPNSLTATKNTSTCPRILFFSSLLLSSLFHTSSPLYSIFFSPSSEYRSRCFGISIFGFWNNSSSRIAVHNANTINTTATSPTVIVSIGLFVDILVIIPNICLFLLNRLV</sequence>
<keyword evidence="1" id="KW-1133">Transmembrane helix</keyword>
<name>A0A1R1PPX9_ZANCU</name>
<reference evidence="3" key="1">
    <citation type="submission" date="2017-01" db="EMBL/GenBank/DDBJ databases">
        <authorList>
            <person name="Wang Y."/>
            <person name="White M."/>
            <person name="Kvist S."/>
            <person name="Moncalvo J.-M."/>
        </authorList>
    </citation>
    <scope>NUCLEOTIDE SEQUENCE [LARGE SCALE GENOMIC DNA]</scope>
    <source>
        <strain evidence="3">COL-18-3</strain>
    </source>
</reference>
<gene>
    <name evidence="2" type="ORF">AX774_g3511</name>
</gene>